<dbReference type="Pfam" id="PF00884">
    <property type="entry name" value="Sulfatase"/>
    <property type="match status" value="1"/>
</dbReference>
<keyword evidence="3" id="KW-0479">Metal-binding</keyword>
<evidence type="ECO:0000256" key="7">
    <source>
        <dbReference type="SAM" id="SignalP"/>
    </source>
</evidence>
<reference evidence="9" key="1">
    <citation type="submission" date="2019-08" db="EMBL/GenBank/DDBJ databases">
        <title>The genome of the North American firefly Photinus pyralis.</title>
        <authorList>
            <consortium name="Photinus pyralis genome working group"/>
            <person name="Fallon T.R."/>
            <person name="Sander Lower S.E."/>
            <person name="Weng J.-K."/>
        </authorList>
    </citation>
    <scope>NUCLEOTIDE SEQUENCE</scope>
    <source>
        <strain evidence="9">TRF0915ILg1</strain>
        <tissue evidence="9">Whole body</tissue>
    </source>
</reference>
<name>A0A8K0C7C9_IGNLU</name>
<dbReference type="GO" id="GO:0008484">
    <property type="term" value="F:sulfuric ester hydrolase activity"/>
    <property type="evidence" value="ECO:0007669"/>
    <property type="project" value="InterPro"/>
</dbReference>
<comment type="similarity">
    <text evidence="2">Belongs to the sulfatase family.</text>
</comment>
<dbReference type="InterPro" id="IPR017850">
    <property type="entry name" value="Alkaline_phosphatase_core_sf"/>
</dbReference>
<feature type="chain" id="PRO_5035476000" description="Sulfatase N-terminal domain-containing protein" evidence="7">
    <location>
        <begin position="25"/>
        <end position="544"/>
    </location>
</feature>
<dbReference type="GO" id="GO:0046872">
    <property type="term" value="F:metal ion binding"/>
    <property type="evidence" value="ECO:0007669"/>
    <property type="project" value="UniProtKB-KW"/>
</dbReference>
<organism evidence="9 10">
    <name type="scientific">Ignelater luminosus</name>
    <name type="common">Cucubano</name>
    <name type="synonym">Pyrophorus luminosus</name>
    <dbReference type="NCBI Taxonomy" id="2038154"/>
    <lineage>
        <taxon>Eukaryota</taxon>
        <taxon>Metazoa</taxon>
        <taxon>Ecdysozoa</taxon>
        <taxon>Arthropoda</taxon>
        <taxon>Hexapoda</taxon>
        <taxon>Insecta</taxon>
        <taxon>Pterygota</taxon>
        <taxon>Neoptera</taxon>
        <taxon>Endopterygota</taxon>
        <taxon>Coleoptera</taxon>
        <taxon>Polyphaga</taxon>
        <taxon>Elateriformia</taxon>
        <taxon>Elateroidea</taxon>
        <taxon>Elateridae</taxon>
        <taxon>Agrypninae</taxon>
        <taxon>Pyrophorini</taxon>
        <taxon>Ignelater</taxon>
    </lineage>
</organism>
<dbReference type="InterPro" id="IPR024607">
    <property type="entry name" value="Sulfatase_CS"/>
</dbReference>
<dbReference type="CDD" id="cd16029">
    <property type="entry name" value="4-S"/>
    <property type="match status" value="1"/>
</dbReference>
<dbReference type="PROSITE" id="PS00523">
    <property type="entry name" value="SULFATASE_1"/>
    <property type="match status" value="1"/>
</dbReference>
<dbReference type="AlphaFoldDB" id="A0A8K0C7C9"/>
<keyword evidence="5" id="KW-0106">Calcium</keyword>
<dbReference type="EMBL" id="VTPC01090686">
    <property type="protein sequence ID" value="KAF2881889.1"/>
    <property type="molecule type" value="Genomic_DNA"/>
</dbReference>
<accession>A0A8K0C7C9</accession>
<dbReference type="SUPFAM" id="SSF53649">
    <property type="entry name" value="Alkaline phosphatase-like"/>
    <property type="match status" value="1"/>
</dbReference>
<keyword evidence="6" id="KW-0325">Glycoprotein</keyword>
<dbReference type="Gene3D" id="3.30.1120.10">
    <property type="match status" value="1"/>
</dbReference>
<evidence type="ECO:0000256" key="6">
    <source>
        <dbReference type="ARBA" id="ARBA00023180"/>
    </source>
</evidence>
<keyword evidence="4" id="KW-0378">Hydrolase</keyword>
<proteinExistence type="inferred from homology"/>
<dbReference type="Proteomes" id="UP000801492">
    <property type="component" value="Unassembled WGS sequence"/>
</dbReference>
<dbReference type="PROSITE" id="PS00149">
    <property type="entry name" value="SULFATASE_2"/>
    <property type="match status" value="1"/>
</dbReference>
<comment type="cofactor">
    <cofactor evidence="1">
        <name>Ca(2+)</name>
        <dbReference type="ChEBI" id="CHEBI:29108"/>
    </cofactor>
</comment>
<evidence type="ECO:0000256" key="2">
    <source>
        <dbReference type="ARBA" id="ARBA00008779"/>
    </source>
</evidence>
<evidence type="ECO:0000256" key="3">
    <source>
        <dbReference type="ARBA" id="ARBA00022723"/>
    </source>
</evidence>
<evidence type="ECO:0000256" key="4">
    <source>
        <dbReference type="ARBA" id="ARBA00022801"/>
    </source>
</evidence>
<evidence type="ECO:0000313" key="10">
    <source>
        <dbReference type="Proteomes" id="UP000801492"/>
    </source>
</evidence>
<protein>
    <recommendedName>
        <fullName evidence="8">Sulfatase N-terminal domain-containing protein</fullName>
    </recommendedName>
</protein>
<evidence type="ECO:0000259" key="8">
    <source>
        <dbReference type="Pfam" id="PF00884"/>
    </source>
</evidence>
<keyword evidence="10" id="KW-1185">Reference proteome</keyword>
<evidence type="ECO:0000313" key="9">
    <source>
        <dbReference type="EMBL" id="KAF2881889.1"/>
    </source>
</evidence>
<comment type="caution">
    <text evidence="9">The sequence shown here is derived from an EMBL/GenBank/DDBJ whole genome shotgun (WGS) entry which is preliminary data.</text>
</comment>
<gene>
    <name evidence="9" type="ORF">ILUMI_24270</name>
</gene>
<dbReference type="InterPro" id="IPR000917">
    <property type="entry name" value="Sulfatase_N"/>
</dbReference>
<dbReference type="InterPro" id="IPR047115">
    <property type="entry name" value="ARSB"/>
</dbReference>
<evidence type="ECO:0000256" key="1">
    <source>
        <dbReference type="ARBA" id="ARBA00001913"/>
    </source>
</evidence>
<feature type="signal peptide" evidence="7">
    <location>
        <begin position="1"/>
        <end position="24"/>
    </location>
</feature>
<dbReference type="Gene3D" id="3.40.720.10">
    <property type="entry name" value="Alkaline Phosphatase, subunit A"/>
    <property type="match status" value="1"/>
</dbReference>
<keyword evidence="7" id="KW-0732">Signal</keyword>
<feature type="domain" description="Sulfatase N-terminal" evidence="8">
    <location>
        <begin position="30"/>
        <end position="353"/>
    </location>
</feature>
<dbReference type="OrthoDB" id="103349at2759"/>
<evidence type="ECO:0000256" key="5">
    <source>
        <dbReference type="ARBA" id="ARBA00022837"/>
    </source>
</evidence>
<sequence>MLTLNLWKCLIIICLYFTIKTTSSQIAARPHIILIVADDVGWNDVGFHGSNQIPTPNIDALAYNGIILNKFYTTPSCTPSRAALLTGQYPIRLGLQGIPITAGENQHLPTNVPTLPEKLQELGYKTHLIGKWHLGAAFKNVTPTSRGFDSHFGYWNGYIGYFDHEAKGGNMTGLDLHFNHEPIWNRQGNYVTDLLTKEAEVLIWKHNVSEPLFLMLSHLAGHAGRKGEDLEVPNVENNDERFGYIASKNRRLYAGMIHELDKSVGRIMEILAEREMLHNSLVVFISDNGAQTVGEHSNWGSNWPLRGLKMTVHEGGVKNIAVAYSPLFQYREQVNNDLFHIADLMPTIYAAAGGDVEDLGTIDGINQWQLLTQNAGSKRSESLLHIDEVKECAGYISDYGRYKLINGSTLFEDYDLYYGEHGRGDSSPPYDINAVISSPAYVAIGKNIPVNKMLQLRKKATLENCRKPISPDNKCTSKNWCLYDLFEDPCETTNIASTHPEVVDRLSGELRRAWTYLKPQKPKFVDPAANPIYFNNTWYTWLDD</sequence>
<dbReference type="PANTHER" id="PTHR10342">
    <property type="entry name" value="ARYLSULFATASE"/>
    <property type="match status" value="1"/>
</dbReference>
<dbReference type="PANTHER" id="PTHR10342:SF273">
    <property type="entry name" value="RE14504P"/>
    <property type="match status" value="1"/>
</dbReference>